<dbReference type="SUPFAM" id="SSF51395">
    <property type="entry name" value="FMN-linked oxidoreductases"/>
    <property type="match status" value="1"/>
</dbReference>
<dbReference type="PANTHER" id="PTHR43819">
    <property type="entry name" value="ARCHAEAL-TYPE GLUTAMATE SYNTHASE [NADPH]"/>
    <property type="match status" value="1"/>
</dbReference>
<dbReference type="AlphaFoldDB" id="A0AAQ2ER14"/>
<organism evidence="4 5">
    <name type="scientific">Pseudoalteromonas piscicida</name>
    <dbReference type="NCBI Taxonomy" id="43662"/>
    <lineage>
        <taxon>Bacteria</taxon>
        <taxon>Pseudomonadati</taxon>
        <taxon>Pseudomonadota</taxon>
        <taxon>Gammaproteobacteria</taxon>
        <taxon>Alteromonadales</taxon>
        <taxon>Pseudoalteromonadaceae</taxon>
        <taxon>Pseudoalteromonas</taxon>
    </lineage>
</organism>
<evidence type="ECO:0000313" key="4">
    <source>
        <dbReference type="EMBL" id="TMN74291.1"/>
    </source>
</evidence>
<dbReference type="Pfam" id="PF01645">
    <property type="entry name" value="Glu_synthase"/>
    <property type="match status" value="1"/>
</dbReference>
<dbReference type="EMBL" id="PNEL01000058">
    <property type="protein sequence ID" value="TMN74291.1"/>
    <property type="molecule type" value="Genomic_DNA"/>
</dbReference>
<evidence type="ECO:0000256" key="1">
    <source>
        <dbReference type="ARBA" id="ARBA00009716"/>
    </source>
</evidence>
<proteinExistence type="inferred from homology"/>
<comment type="similarity">
    <text evidence="1">Belongs to the glutamate synthase family.</text>
</comment>
<dbReference type="RefSeq" id="WP_017217769.1">
    <property type="nucleotide sequence ID" value="NZ_JASGWW010000005.1"/>
</dbReference>
<comment type="caution">
    <text evidence="4">The sequence shown here is derived from an EMBL/GenBank/DDBJ whole genome shotgun (WGS) entry which is preliminary data.</text>
</comment>
<reference evidence="5" key="2">
    <citation type="submission" date="2019-06" db="EMBL/GenBank/DDBJ databases">
        <title>Co-occurence of chitin degradation, pigmentation and bioactivity in marine Pseudoalteromonas.</title>
        <authorList>
            <person name="Sonnenschein E.C."/>
            <person name="Bech P.K."/>
        </authorList>
    </citation>
    <scope>NUCLEOTIDE SEQUENCE [LARGE SCALE GENOMIC DNA]</scope>
    <source>
        <strain evidence="5">S1607</strain>
    </source>
</reference>
<protein>
    <recommendedName>
        <fullName evidence="6">Glutamate synthase</fullName>
    </recommendedName>
</protein>
<dbReference type="Gene3D" id="3.20.20.70">
    <property type="entry name" value="Aldolase class I"/>
    <property type="match status" value="1"/>
</dbReference>
<dbReference type="InterPro" id="IPR016187">
    <property type="entry name" value="CTDL_fold"/>
</dbReference>
<dbReference type="GO" id="GO:0015930">
    <property type="term" value="F:glutamate synthase activity"/>
    <property type="evidence" value="ECO:0007669"/>
    <property type="project" value="InterPro"/>
</dbReference>
<sequence>MDTELKRQIKSSIEDKRADIIELIELGRELASDESGHINHGPNTSMGVPKNTLPKWDDIQLLTAQLAKKPLFDGETVNTQLVIGPRAKSPLVLDIPMFVSDMSYGALSKNAKIALAKGANYAGTGICSGEGGILAEELAANNRYLFEMGTARNGIKPGKEAEFFEKYNGKVKAFHFKGGQAAKTGTGGHLPGAKVTKEIAEVRHIAEGQTAISPPTYEDFTSPGEFKDFADLIREGLDGVPIGFKISANHIERDIQFALDATADYIILDGRGGSTGSAPNIFRDHISVPTIPALARARNYLDAQGIKKGASDSVTLIITGGLRVPADFIKAMALGADGIALSNSVLQAIGCVGARICNSGNCPAGIATQDQNLVNKLNIANRADDLDSFFYASTHLMQIMARACGHNSLSQFSMDDLTTWHKEISELTGIAYAGITNDFTPVELPDSAGKLALHDLISQSKIKISAVKQLESFEQLCKGVTLASGSEQAYLTQKQYVEAGYPLEIVLNTLGVGALMRLVPPVGGGNTYSSHLEPYYVGKFQISQIEWQRVTGTTPSEFKLDDNPVNKVTRQECVDFAAKLNSDLVGTGWEVSLPSVEEWIHACRAGTTTQYYSGPLPLNKQGKELSGMSPAQAHSNYMLRVGTIAPPNAYGLYDLYSYIYDFTMTNDFSSQDIYLRGGYYHGFFGSEQHSGSDPNGPAANFKSFRLALRYVGK</sequence>
<dbReference type="InterPro" id="IPR042095">
    <property type="entry name" value="SUMF_sf"/>
</dbReference>
<evidence type="ECO:0008006" key="6">
    <source>
        <dbReference type="Google" id="ProtNLM"/>
    </source>
</evidence>
<dbReference type="SUPFAM" id="SSF56436">
    <property type="entry name" value="C-type lectin-like"/>
    <property type="match status" value="1"/>
</dbReference>
<dbReference type="GO" id="GO:0006537">
    <property type="term" value="P:glutamate biosynthetic process"/>
    <property type="evidence" value="ECO:0007669"/>
    <property type="project" value="InterPro"/>
</dbReference>
<dbReference type="CDD" id="cd02808">
    <property type="entry name" value="GltS_FMN"/>
    <property type="match status" value="1"/>
</dbReference>
<feature type="domain" description="Sulfatase-modifying factor enzyme-like" evidence="3">
    <location>
        <begin position="542"/>
        <end position="665"/>
    </location>
</feature>
<dbReference type="PANTHER" id="PTHR43819:SF1">
    <property type="entry name" value="ARCHAEAL-TYPE GLUTAMATE SYNTHASE [NADPH]"/>
    <property type="match status" value="1"/>
</dbReference>
<accession>A0AAQ2ER14</accession>
<dbReference type="InterPro" id="IPR002932">
    <property type="entry name" value="Glu_synthdom"/>
</dbReference>
<name>A0AAQ2ER14_PSEO7</name>
<feature type="domain" description="Glutamate synthase" evidence="2">
    <location>
        <begin position="77"/>
        <end position="406"/>
    </location>
</feature>
<evidence type="ECO:0000259" key="3">
    <source>
        <dbReference type="Pfam" id="PF03781"/>
    </source>
</evidence>
<gene>
    <name evidence="4" type="ORF">CWB74_19390</name>
</gene>
<dbReference type="InterPro" id="IPR013785">
    <property type="entry name" value="Aldolase_TIM"/>
</dbReference>
<dbReference type="Pfam" id="PF03781">
    <property type="entry name" value="FGE-sulfatase"/>
    <property type="match status" value="1"/>
</dbReference>
<dbReference type="Gene3D" id="3.90.1580.10">
    <property type="entry name" value="paralog of FGE (formylglycine-generating enzyme)"/>
    <property type="match status" value="1"/>
</dbReference>
<dbReference type="InterPro" id="IPR005532">
    <property type="entry name" value="SUMF_dom"/>
</dbReference>
<evidence type="ECO:0000259" key="2">
    <source>
        <dbReference type="Pfam" id="PF01645"/>
    </source>
</evidence>
<reference evidence="4 5" key="1">
    <citation type="submission" date="2017-12" db="EMBL/GenBank/DDBJ databases">
        <authorList>
            <person name="Paulsen S."/>
            <person name="Gram L.K."/>
        </authorList>
    </citation>
    <scope>NUCLEOTIDE SEQUENCE [LARGE SCALE GENOMIC DNA]</scope>
    <source>
        <strain evidence="4 5">S1607</strain>
    </source>
</reference>
<dbReference type="Proteomes" id="UP000305423">
    <property type="component" value="Unassembled WGS sequence"/>
</dbReference>
<evidence type="ECO:0000313" key="5">
    <source>
        <dbReference type="Proteomes" id="UP000305423"/>
    </source>
</evidence>